<dbReference type="InterPro" id="IPR047124">
    <property type="entry name" value="HI_0220.2"/>
</dbReference>
<evidence type="ECO:0000313" key="3">
    <source>
        <dbReference type="Proteomes" id="UP001501727"/>
    </source>
</evidence>
<gene>
    <name evidence="2" type="ORF">GCM10022229_29990</name>
</gene>
<dbReference type="CDD" id="cd10033">
    <property type="entry name" value="UDG_like"/>
    <property type="match status" value="1"/>
</dbReference>
<evidence type="ECO:0000313" key="2">
    <source>
        <dbReference type="EMBL" id="GAA3934037.1"/>
    </source>
</evidence>
<protein>
    <submittedName>
        <fullName evidence="2">Uracil-DNA glycosylase family protein</fullName>
    </submittedName>
</protein>
<dbReference type="Gene3D" id="3.40.470.10">
    <property type="entry name" value="Uracil-DNA glycosylase-like domain"/>
    <property type="match status" value="1"/>
</dbReference>
<dbReference type="SUPFAM" id="SSF52141">
    <property type="entry name" value="Uracil-DNA glycosylase-like"/>
    <property type="match status" value="1"/>
</dbReference>
<dbReference type="SMART" id="SM00986">
    <property type="entry name" value="UDG"/>
    <property type="match status" value="1"/>
</dbReference>
<organism evidence="2 3">
    <name type="scientific">Luteimonas lutimaris</name>
    <dbReference type="NCBI Taxonomy" id="698645"/>
    <lineage>
        <taxon>Bacteria</taxon>
        <taxon>Pseudomonadati</taxon>
        <taxon>Pseudomonadota</taxon>
        <taxon>Gammaproteobacteria</taxon>
        <taxon>Lysobacterales</taxon>
        <taxon>Lysobacteraceae</taxon>
        <taxon>Luteimonas</taxon>
    </lineage>
</organism>
<comment type="caution">
    <text evidence="2">The sequence shown here is derived from an EMBL/GenBank/DDBJ whole genome shotgun (WGS) entry which is preliminary data.</text>
</comment>
<dbReference type="InterPro" id="IPR005122">
    <property type="entry name" value="Uracil-DNA_glycosylase-like"/>
</dbReference>
<proteinExistence type="predicted"/>
<dbReference type="PANTHER" id="PTHR42160">
    <property type="entry name" value="URACIL-DNA GLYCOSYLASE SUPERFAMILY PROTEIN"/>
    <property type="match status" value="1"/>
</dbReference>
<dbReference type="PANTHER" id="PTHR42160:SF1">
    <property type="entry name" value="URACIL-DNA GLYCOSYLASE SUPERFAMILY PROTEIN"/>
    <property type="match status" value="1"/>
</dbReference>
<accession>A0ABP7N181</accession>
<keyword evidence="3" id="KW-1185">Reference proteome</keyword>
<dbReference type="EMBL" id="BAAAZU010000031">
    <property type="protein sequence ID" value="GAA3934037.1"/>
    <property type="molecule type" value="Genomic_DNA"/>
</dbReference>
<dbReference type="Proteomes" id="UP001501727">
    <property type="component" value="Unassembled WGS sequence"/>
</dbReference>
<dbReference type="InterPro" id="IPR036895">
    <property type="entry name" value="Uracil-DNA_glycosylase-like_sf"/>
</dbReference>
<evidence type="ECO:0000259" key="1">
    <source>
        <dbReference type="SMART" id="SM00986"/>
    </source>
</evidence>
<dbReference type="Pfam" id="PF03167">
    <property type="entry name" value="UDG"/>
    <property type="match status" value="1"/>
</dbReference>
<feature type="domain" description="Uracil-DNA glycosylase-like" evidence="1">
    <location>
        <begin position="29"/>
        <end position="186"/>
    </location>
</feature>
<reference evidence="3" key="1">
    <citation type="journal article" date="2019" name="Int. J. Syst. Evol. Microbiol.">
        <title>The Global Catalogue of Microorganisms (GCM) 10K type strain sequencing project: providing services to taxonomists for standard genome sequencing and annotation.</title>
        <authorList>
            <consortium name="The Broad Institute Genomics Platform"/>
            <consortium name="The Broad Institute Genome Sequencing Center for Infectious Disease"/>
            <person name="Wu L."/>
            <person name="Ma J."/>
        </authorList>
    </citation>
    <scope>NUCLEOTIDE SEQUENCE [LARGE SCALE GENOMIC DNA]</scope>
    <source>
        <strain evidence="3">JCM 16916</strain>
    </source>
</reference>
<dbReference type="SMART" id="SM00987">
    <property type="entry name" value="UreE_C"/>
    <property type="match status" value="1"/>
</dbReference>
<dbReference type="RefSeq" id="WP_344760838.1">
    <property type="nucleotide sequence ID" value="NZ_BAAAZU010000031.1"/>
</dbReference>
<name>A0ABP7N181_9GAMM</name>
<sequence>MSGPLDRLLREIRACRICEAHLPLGPRPVLQASATARILIASQAPGVRVHETGIPWNDASGRRLRQWLEMDDATFYDPARVAIVPMGFCYPGKAGSGDAPPRPECRATWHPRLLPLLPHVRLTLLVGQYAQAYFLGPRRKASLTGTVRAWREYMPTLLPLPHPSPRNVGWFKANPWFEGEVLPTLRERVREVLAGTPPPQPSPR</sequence>